<dbReference type="AlphaFoldDB" id="A0A916U700"/>
<gene>
    <name evidence="2" type="ORF">GCM10011387_15790</name>
</gene>
<dbReference type="Proteomes" id="UP000651668">
    <property type="component" value="Unassembled WGS sequence"/>
</dbReference>
<feature type="chain" id="PRO_5036757457" evidence="1">
    <location>
        <begin position="27"/>
        <end position="84"/>
    </location>
</feature>
<reference evidence="2" key="2">
    <citation type="submission" date="2020-09" db="EMBL/GenBank/DDBJ databases">
        <authorList>
            <person name="Sun Q."/>
            <person name="Zhou Y."/>
        </authorList>
    </citation>
    <scope>NUCLEOTIDE SEQUENCE</scope>
    <source>
        <strain evidence="2">CGMCC 1.15343</strain>
    </source>
</reference>
<dbReference type="RefSeq" id="WP_188626323.1">
    <property type="nucleotide sequence ID" value="NZ_BMIL01000004.1"/>
</dbReference>
<evidence type="ECO:0000313" key="2">
    <source>
        <dbReference type="EMBL" id="GGC63060.1"/>
    </source>
</evidence>
<comment type="caution">
    <text evidence="2">The sequence shown here is derived from an EMBL/GenBank/DDBJ whole genome shotgun (WGS) entry which is preliminary data.</text>
</comment>
<accession>A0A916U700</accession>
<evidence type="ECO:0000256" key="1">
    <source>
        <dbReference type="SAM" id="SignalP"/>
    </source>
</evidence>
<name>A0A916U700_9SPHI</name>
<evidence type="ECO:0000313" key="3">
    <source>
        <dbReference type="Proteomes" id="UP000651668"/>
    </source>
</evidence>
<keyword evidence="3" id="KW-1185">Reference proteome</keyword>
<protein>
    <submittedName>
        <fullName evidence="2">Uncharacterized protein</fullName>
    </submittedName>
</protein>
<dbReference type="EMBL" id="BMIL01000004">
    <property type="protein sequence ID" value="GGC63060.1"/>
    <property type="molecule type" value="Genomic_DNA"/>
</dbReference>
<organism evidence="2 3">
    <name type="scientific">Pedobacter quisquiliarum</name>
    <dbReference type="NCBI Taxonomy" id="1834438"/>
    <lineage>
        <taxon>Bacteria</taxon>
        <taxon>Pseudomonadati</taxon>
        <taxon>Bacteroidota</taxon>
        <taxon>Sphingobacteriia</taxon>
        <taxon>Sphingobacteriales</taxon>
        <taxon>Sphingobacteriaceae</taxon>
        <taxon>Pedobacter</taxon>
    </lineage>
</organism>
<feature type="signal peptide" evidence="1">
    <location>
        <begin position="1"/>
        <end position="26"/>
    </location>
</feature>
<reference evidence="2" key="1">
    <citation type="journal article" date="2014" name="Int. J. Syst. Evol. Microbiol.">
        <title>Complete genome sequence of Corynebacterium casei LMG S-19264T (=DSM 44701T), isolated from a smear-ripened cheese.</title>
        <authorList>
            <consortium name="US DOE Joint Genome Institute (JGI-PGF)"/>
            <person name="Walter F."/>
            <person name="Albersmeier A."/>
            <person name="Kalinowski J."/>
            <person name="Ruckert C."/>
        </authorList>
    </citation>
    <scope>NUCLEOTIDE SEQUENCE</scope>
    <source>
        <strain evidence="2">CGMCC 1.15343</strain>
    </source>
</reference>
<proteinExistence type="predicted"/>
<sequence>MKSLIKARSIFQGLLILLLFAGTAAAQEKAAQPNQQRGSKLNVALAKTLDSIYDEDQRYRRQMSSVAKQHGWESKEPININFLH</sequence>
<keyword evidence="1" id="KW-0732">Signal</keyword>